<evidence type="ECO:0000313" key="10">
    <source>
        <dbReference type="Proteomes" id="UP000054375"/>
    </source>
</evidence>
<keyword evidence="3" id="KW-0805">Transcription regulation</keyword>
<feature type="compositionally biased region" description="Pro residues" evidence="7">
    <location>
        <begin position="297"/>
        <end position="306"/>
    </location>
</feature>
<dbReference type="SMART" id="SM00862">
    <property type="entry name" value="Trans_reg_C"/>
    <property type="match status" value="1"/>
</dbReference>
<keyword evidence="4 6" id="KW-0238">DNA-binding</keyword>
<keyword evidence="2" id="KW-0902">Two-component regulatory system</keyword>
<dbReference type="InterPro" id="IPR036388">
    <property type="entry name" value="WH-like_DNA-bd_sf"/>
</dbReference>
<feature type="region of interest" description="Disordered" evidence="7">
    <location>
        <begin position="260"/>
        <end position="320"/>
    </location>
</feature>
<reference evidence="9 10" key="1">
    <citation type="submission" date="2015-10" db="EMBL/GenBank/DDBJ databases">
        <title>Draft genome sequence of Streptomyces griseorubiginosus DSM 40469, type strain for the species Streptomyces griseorubiginosus.</title>
        <authorList>
            <person name="Ruckert C."/>
            <person name="Winkler A."/>
            <person name="Kalinowski J."/>
            <person name="Kampfer P."/>
            <person name="Glaeser S."/>
        </authorList>
    </citation>
    <scope>NUCLEOTIDE SEQUENCE [LARGE SCALE GENOMIC DNA]</scope>
    <source>
        <strain evidence="9 10">DSM 40469</strain>
    </source>
</reference>
<dbReference type="InterPro" id="IPR001867">
    <property type="entry name" value="OmpR/PhoB-type_DNA-bd"/>
</dbReference>
<dbReference type="Gene3D" id="3.40.50.300">
    <property type="entry name" value="P-loop containing nucleotide triphosphate hydrolases"/>
    <property type="match status" value="1"/>
</dbReference>
<dbReference type="InterPro" id="IPR051677">
    <property type="entry name" value="AfsR-DnrI-RedD_regulator"/>
</dbReference>
<dbReference type="PROSITE" id="PS51755">
    <property type="entry name" value="OMPR_PHOB"/>
    <property type="match status" value="1"/>
</dbReference>
<evidence type="ECO:0000256" key="7">
    <source>
        <dbReference type="SAM" id="MobiDB-lite"/>
    </source>
</evidence>
<evidence type="ECO:0000259" key="8">
    <source>
        <dbReference type="PROSITE" id="PS51755"/>
    </source>
</evidence>
<dbReference type="Gene3D" id="1.25.40.10">
    <property type="entry name" value="Tetratricopeptide repeat domain"/>
    <property type="match status" value="2"/>
</dbReference>
<keyword evidence="5" id="KW-0804">Transcription</keyword>
<dbReference type="SMART" id="SM00028">
    <property type="entry name" value="TPR"/>
    <property type="match status" value="5"/>
</dbReference>
<keyword evidence="10" id="KW-1185">Reference proteome</keyword>
<evidence type="ECO:0000256" key="3">
    <source>
        <dbReference type="ARBA" id="ARBA00023015"/>
    </source>
</evidence>
<dbReference type="EMBL" id="LMWV01000006">
    <property type="protein sequence ID" value="KUN68262.1"/>
    <property type="molecule type" value="Genomic_DNA"/>
</dbReference>
<dbReference type="InterPro" id="IPR019734">
    <property type="entry name" value="TPR_rpt"/>
</dbReference>
<dbReference type="SUPFAM" id="SSF52540">
    <property type="entry name" value="P-loop containing nucleoside triphosphate hydrolases"/>
    <property type="match status" value="1"/>
</dbReference>
<dbReference type="GO" id="GO:0043531">
    <property type="term" value="F:ADP binding"/>
    <property type="evidence" value="ECO:0007669"/>
    <property type="project" value="InterPro"/>
</dbReference>
<evidence type="ECO:0000313" key="9">
    <source>
        <dbReference type="EMBL" id="KUN68262.1"/>
    </source>
</evidence>
<feature type="domain" description="OmpR/PhoB-type" evidence="8">
    <location>
        <begin position="1"/>
        <end position="95"/>
    </location>
</feature>
<dbReference type="Gene3D" id="1.10.10.10">
    <property type="entry name" value="Winged helix-like DNA-binding domain superfamily/Winged helix DNA-binding domain"/>
    <property type="match status" value="1"/>
</dbReference>
<dbReference type="SMART" id="SM00382">
    <property type="entry name" value="AAA"/>
    <property type="match status" value="1"/>
</dbReference>
<dbReference type="AlphaFoldDB" id="A0A101S6E0"/>
<dbReference type="RefSeq" id="WP_062236087.1">
    <property type="nucleotide sequence ID" value="NZ_JBIATL010000003.1"/>
</dbReference>
<dbReference type="InterPro" id="IPR027417">
    <property type="entry name" value="P-loop_NTPase"/>
</dbReference>
<feature type="DNA-binding region" description="OmpR/PhoB-type" evidence="6">
    <location>
        <begin position="1"/>
        <end position="95"/>
    </location>
</feature>
<dbReference type="InterPro" id="IPR003593">
    <property type="entry name" value="AAA+_ATPase"/>
</dbReference>
<dbReference type="InterPro" id="IPR016032">
    <property type="entry name" value="Sig_transdc_resp-reg_C-effctor"/>
</dbReference>
<dbReference type="PANTHER" id="PTHR35807">
    <property type="entry name" value="TRANSCRIPTIONAL REGULATOR REDD-RELATED"/>
    <property type="match status" value="1"/>
</dbReference>
<comment type="similarity">
    <text evidence="1">Belongs to the AfsR/DnrI/RedD regulatory family.</text>
</comment>
<dbReference type="SUPFAM" id="SSF48452">
    <property type="entry name" value="TPR-like"/>
    <property type="match status" value="2"/>
</dbReference>
<dbReference type="Proteomes" id="UP000054375">
    <property type="component" value="Unassembled WGS sequence"/>
</dbReference>
<dbReference type="SUPFAM" id="SSF46894">
    <property type="entry name" value="C-terminal effector domain of the bipartite response regulators"/>
    <property type="match status" value="1"/>
</dbReference>
<evidence type="ECO:0000256" key="2">
    <source>
        <dbReference type="ARBA" id="ARBA00023012"/>
    </source>
</evidence>
<sequence>MREQVRFAVLGPVSAWRGAVEVDLGPPRQRAVLAVLLLAEGGRVPVDRLVDALWGAAPPASAVGSVRTYVHRLRRALGEDAALIRSVGDAYVVRALPGDLDLAGFRELTARAEPARRAGDLHGAAVHLRDALALWRGPALSEVRGEFAQVRREQLEALRLSALECLLGIRLELGEHAQVVTELAGLVAGHPLDERFREMLMLALYRSGRQSAALETYAEARTLLAEELGVDPAPALQHLYERILRGDGDLLAVRGGVGPATVDRHSATPDAVTPDAVTPNAVTPDAVTPDAVTPAPSATPQPPSPHRPARPVPTQLPSDLPGFVGREAQLAQASALVPEGDAPSATVVIGGTAGVGKTAFAIHWARRIAPRFPDGQLYLNLRGFDPVGAPVPPAQALRTLLEALAVPPRELPEDQDALAARLRTVLTGRRVLILLDNARDAGQIRPLLPGAPGCLVIVTSRNRLGGLVAVDGARPLRLDVLTAREGRDLLLRRLGAERVAAEPEAVREIVELCARLPLALAVAAARAADRTAFPLAALADELAEGHGSLDAFTDADQAADVRAVLSWSYHALSPAASRLFRLLVLHPGPDVSLPAAASLAGLGAAATRSLLAELVHAHLVDEPAPGRYAWHDLLRAYAAELSAGTDGPDEITAARRRMADHYLHSAYAAARLMDLTRDRIVLAEPSPGVHSESHTTPQRAMAWFGTERAVLVTVLKEASAHGFDVHAWQLAWCVEHHFGRQGLWHELGVTLRTALQSADRLGDPTALAHIHRGLAQAESYAKRTGDARAHIERAIELFAKVGDVPALTESHRQLSVVLEVQGDLEGALDHHRQALELLGPDGDGRLRSWILNGLGWYHSLLGRHREALEFCATALELARARDDDYTLGHVLNSIGHARHHLGAHDEAVAAFDEALARFRQVGGVPWAEAHTLASLADSRLALGQPDRARALLAEGVRILERLGHPDAGAMREKLAALTPDGDRAAPSG</sequence>
<dbReference type="Pfam" id="PF13424">
    <property type="entry name" value="TPR_12"/>
    <property type="match status" value="2"/>
</dbReference>
<dbReference type="CDD" id="cd15831">
    <property type="entry name" value="BTAD"/>
    <property type="match status" value="1"/>
</dbReference>
<dbReference type="PANTHER" id="PTHR35807:SF1">
    <property type="entry name" value="TRANSCRIPTIONAL REGULATOR REDD"/>
    <property type="match status" value="1"/>
</dbReference>
<evidence type="ECO:0000256" key="6">
    <source>
        <dbReference type="PROSITE-ProRule" id="PRU01091"/>
    </source>
</evidence>
<evidence type="ECO:0000256" key="5">
    <source>
        <dbReference type="ARBA" id="ARBA00023163"/>
    </source>
</evidence>
<protein>
    <submittedName>
        <fullName evidence="9">SARP family transcriptional regulator</fullName>
    </submittedName>
</protein>
<name>A0A101S6E0_9ACTN</name>
<organism evidence="9 10">
    <name type="scientific">Streptomyces griseorubiginosus</name>
    <dbReference type="NCBI Taxonomy" id="67304"/>
    <lineage>
        <taxon>Bacteria</taxon>
        <taxon>Bacillati</taxon>
        <taxon>Actinomycetota</taxon>
        <taxon>Actinomycetes</taxon>
        <taxon>Kitasatosporales</taxon>
        <taxon>Streptomycetaceae</taxon>
        <taxon>Streptomyces</taxon>
    </lineage>
</organism>
<dbReference type="PRINTS" id="PR00364">
    <property type="entry name" value="DISEASERSIST"/>
</dbReference>
<dbReference type="Pfam" id="PF00486">
    <property type="entry name" value="Trans_reg_C"/>
    <property type="match status" value="1"/>
</dbReference>
<dbReference type="SMART" id="SM01043">
    <property type="entry name" value="BTAD"/>
    <property type="match status" value="1"/>
</dbReference>
<dbReference type="Pfam" id="PF03704">
    <property type="entry name" value="BTAD"/>
    <property type="match status" value="1"/>
</dbReference>
<evidence type="ECO:0000256" key="1">
    <source>
        <dbReference type="ARBA" id="ARBA00005820"/>
    </source>
</evidence>
<evidence type="ECO:0000256" key="4">
    <source>
        <dbReference type="ARBA" id="ARBA00023125"/>
    </source>
</evidence>
<gene>
    <name evidence="9" type="ORF">AQJ54_09935</name>
</gene>
<dbReference type="GO" id="GO:0003677">
    <property type="term" value="F:DNA binding"/>
    <property type="evidence" value="ECO:0007669"/>
    <property type="project" value="UniProtKB-UniRule"/>
</dbReference>
<comment type="caution">
    <text evidence="9">The sequence shown here is derived from an EMBL/GenBank/DDBJ whole genome shotgun (WGS) entry which is preliminary data.</text>
</comment>
<dbReference type="GO" id="GO:0006355">
    <property type="term" value="P:regulation of DNA-templated transcription"/>
    <property type="evidence" value="ECO:0007669"/>
    <property type="project" value="InterPro"/>
</dbReference>
<accession>A0A101S6E0</accession>
<dbReference type="InterPro" id="IPR011990">
    <property type="entry name" value="TPR-like_helical_dom_sf"/>
</dbReference>
<proteinExistence type="inferred from homology"/>
<dbReference type="GO" id="GO:0000160">
    <property type="term" value="P:phosphorelay signal transduction system"/>
    <property type="evidence" value="ECO:0007669"/>
    <property type="project" value="UniProtKB-KW"/>
</dbReference>
<dbReference type="InterPro" id="IPR005158">
    <property type="entry name" value="BTAD"/>
</dbReference>